<evidence type="ECO:0000313" key="3">
    <source>
        <dbReference type="Proteomes" id="UP000824890"/>
    </source>
</evidence>
<evidence type="ECO:0000256" key="1">
    <source>
        <dbReference type="SAM" id="MobiDB-lite"/>
    </source>
</evidence>
<dbReference type="EMBL" id="JAGKQM010000018">
    <property type="protein sequence ID" value="KAH0863037.1"/>
    <property type="molecule type" value="Genomic_DNA"/>
</dbReference>
<reference evidence="2 3" key="1">
    <citation type="submission" date="2021-05" db="EMBL/GenBank/DDBJ databases">
        <title>Genome Assembly of Synthetic Allotetraploid Brassica napus Reveals Homoeologous Exchanges between Subgenomes.</title>
        <authorList>
            <person name="Davis J.T."/>
        </authorList>
    </citation>
    <scope>NUCLEOTIDE SEQUENCE [LARGE SCALE GENOMIC DNA]</scope>
    <source>
        <strain evidence="3">cv. Da-Ae</strain>
        <tissue evidence="2">Seedling</tissue>
    </source>
</reference>
<evidence type="ECO:0008006" key="4">
    <source>
        <dbReference type="Google" id="ProtNLM"/>
    </source>
</evidence>
<feature type="compositionally biased region" description="Low complexity" evidence="1">
    <location>
        <begin position="199"/>
        <end position="211"/>
    </location>
</feature>
<proteinExistence type="predicted"/>
<organism evidence="2 3">
    <name type="scientific">Brassica napus</name>
    <name type="common">Rape</name>
    <dbReference type="NCBI Taxonomy" id="3708"/>
    <lineage>
        <taxon>Eukaryota</taxon>
        <taxon>Viridiplantae</taxon>
        <taxon>Streptophyta</taxon>
        <taxon>Embryophyta</taxon>
        <taxon>Tracheophyta</taxon>
        <taxon>Spermatophyta</taxon>
        <taxon>Magnoliopsida</taxon>
        <taxon>eudicotyledons</taxon>
        <taxon>Gunneridae</taxon>
        <taxon>Pentapetalae</taxon>
        <taxon>rosids</taxon>
        <taxon>malvids</taxon>
        <taxon>Brassicales</taxon>
        <taxon>Brassicaceae</taxon>
        <taxon>Brassiceae</taxon>
        <taxon>Brassica</taxon>
    </lineage>
</organism>
<gene>
    <name evidence="2" type="ORF">HID58_080248</name>
</gene>
<sequence>MDLASGSGFVASGFVVSGYLDFGHPCRYYTTCGYPRNFTSNLPEDSYLRFPISYFWFVFLFSTLFTPNNICKAVVCGKGKCKASSNGTFKYECECDNGWKQFDHNLKFLPCVIPNCTFDLSCGEAGPPAQPPTPPKDNNASFFDVCHWMNCGEGICKKKNLFLYSCECREGYSNFMNIATSPCFKQCALGQDCLNPGTPSNSSSNASSSSPPALPDGSKSQATGPNLRGSSLWLISSMICVSLAPWRLLCI</sequence>
<keyword evidence="3" id="KW-1185">Reference proteome</keyword>
<dbReference type="PANTHER" id="PTHR33881:SF7">
    <property type="entry name" value="NEUROGENIC LOCUS NOTCH-LIKE PROTEIN"/>
    <property type="match status" value="1"/>
</dbReference>
<name>A0ABQ7Y608_BRANA</name>
<comment type="caution">
    <text evidence="2">The sequence shown here is derived from an EMBL/GenBank/DDBJ whole genome shotgun (WGS) entry which is preliminary data.</text>
</comment>
<protein>
    <recommendedName>
        <fullName evidence="4">EGF-like domain-containing protein</fullName>
    </recommendedName>
</protein>
<accession>A0ABQ7Y608</accession>
<dbReference type="Proteomes" id="UP000824890">
    <property type="component" value="Unassembled WGS sequence"/>
</dbReference>
<feature type="region of interest" description="Disordered" evidence="1">
    <location>
        <begin position="198"/>
        <end position="223"/>
    </location>
</feature>
<evidence type="ECO:0000313" key="2">
    <source>
        <dbReference type="EMBL" id="KAH0863037.1"/>
    </source>
</evidence>
<dbReference type="PANTHER" id="PTHR33881">
    <property type="entry name" value="NEUROGENIC LOCUS NOTCH-LIKE PROTEIN"/>
    <property type="match status" value="1"/>
</dbReference>